<organism evidence="2 3">
    <name type="scientific">Romanomermis culicivorax</name>
    <name type="common">Nematode worm</name>
    <dbReference type="NCBI Taxonomy" id="13658"/>
    <lineage>
        <taxon>Eukaryota</taxon>
        <taxon>Metazoa</taxon>
        <taxon>Ecdysozoa</taxon>
        <taxon>Nematoda</taxon>
        <taxon>Enoplea</taxon>
        <taxon>Dorylaimia</taxon>
        <taxon>Mermithida</taxon>
        <taxon>Mermithoidea</taxon>
        <taxon>Mermithidae</taxon>
        <taxon>Romanomermis</taxon>
    </lineage>
</organism>
<protein>
    <recommendedName>
        <fullName evidence="1">CHMP7 winged helix domain-containing protein</fullName>
    </recommendedName>
</protein>
<accession>A0A915LB34</accession>
<proteinExistence type="predicted"/>
<dbReference type="InterPro" id="IPR057471">
    <property type="entry name" value="CHMP7_WHD"/>
</dbReference>
<evidence type="ECO:0000313" key="2">
    <source>
        <dbReference type="Proteomes" id="UP000887565"/>
    </source>
</evidence>
<evidence type="ECO:0000313" key="3">
    <source>
        <dbReference type="WBParaSite" id="nRc.2.0.1.t46966-RA"/>
    </source>
</evidence>
<name>A0A915LB34_ROMCU</name>
<dbReference type="Proteomes" id="UP000887565">
    <property type="component" value="Unplaced"/>
</dbReference>
<dbReference type="Pfam" id="PF25880">
    <property type="entry name" value="WHD_CHMP7_1st"/>
    <property type="match status" value="1"/>
</dbReference>
<reference evidence="3" key="1">
    <citation type="submission" date="2022-11" db="UniProtKB">
        <authorList>
            <consortium name="WormBaseParasite"/>
        </authorList>
    </citation>
    <scope>IDENTIFICATION</scope>
</reference>
<keyword evidence="2" id="KW-1185">Reference proteome</keyword>
<dbReference type="AlphaFoldDB" id="A0A915LB34"/>
<feature type="domain" description="CHMP7 winged helix" evidence="1">
    <location>
        <begin position="148"/>
        <end position="197"/>
    </location>
</feature>
<evidence type="ECO:0000259" key="1">
    <source>
        <dbReference type="Pfam" id="PF25239"/>
    </source>
</evidence>
<dbReference type="Pfam" id="PF25239">
    <property type="entry name" value="WHD_CHMP7"/>
    <property type="match status" value="1"/>
</dbReference>
<dbReference type="WBParaSite" id="nRc.2.0.1.t46966-RA">
    <property type="protein sequence ID" value="nRc.2.0.1.t46966-RA"/>
    <property type="gene ID" value="nRc.2.0.1.g46966"/>
</dbReference>
<sequence length="225" mass="26082">MFKNRAVNPVEYDSKMKFWMNLIQSSSSQYKKPSFTYNDLMQRFRRKDRLPAGLNVVIREMLTKGDIISLQDYALSGSGWLSWSLEIAVKRPLGWLFGYNQANDISKNEFVIPKVLDTLAGKELCHKVIEIRRSMQENASPTGDVRRNNIVEYKKFVKIMQPHGFDEKSLFLIIEQLRRIGLISIDHSEKGEKLIKFPDEESGDSDTVITDSDKKFYKYGIISSR</sequence>